<dbReference type="EMBL" id="LR215729">
    <property type="protein sequence ID" value="VEV95351.1"/>
    <property type="molecule type" value="Genomic_DNA"/>
</dbReference>
<reference evidence="1" key="1">
    <citation type="submission" date="2019-02" db="EMBL/GenBank/DDBJ databases">
        <authorList>
            <consortium name="Genoscope - CEA"/>
            <person name="William W."/>
        </authorList>
    </citation>
    <scope>NUCLEOTIDE SEQUENCE [LARGE SCALE GENOMIC DNA]</scope>
    <source>
        <strain evidence="1">YSy11</strain>
    </source>
</reference>
<evidence type="ECO:0000313" key="1">
    <source>
        <dbReference type="EMBL" id="VEV95351.1"/>
    </source>
</evidence>
<protein>
    <submittedName>
        <fullName evidence="1">Uncharacterized protein</fullName>
    </submittedName>
</protein>
<gene>
    <name evidence="1" type="ORF">PMYSY11_0304</name>
</gene>
<proteinExistence type="predicted"/>
<accession>A0A653DYG3</accession>
<name>A0A653DYG3_9PSED</name>
<sequence>MHQRFEHDQKIQVYSAEIVTVHPASIQALSVQIIAHFWPLRRISL</sequence>
<organism evidence="1">
    <name type="scientific">Pseudomonas marincola</name>
    <dbReference type="NCBI Taxonomy" id="437900"/>
    <lineage>
        <taxon>Bacteria</taxon>
        <taxon>Pseudomonadati</taxon>
        <taxon>Pseudomonadota</taxon>
        <taxon>Gammaproteobacteria</taxon>
        <taxon>Pseudomonadales</taxon>
        <taxon>Pseudomonadaceae</taxon>
        <taxon>Pseudomonas</taxon>
    </lineage>
</organism>
<dbReference type="AlphaFoldDB" id="A0A653DYG3"/>